<dbReference type="GO" id="GO:0009986">
    <property type="term" value="C:cell surface"/>
    <property type="evidence" value="ECO:0007669"/>
    <property type="project" value="InterPro"/>
</dbReference>
<dbReference type="EMBL" id="UYYA01003845">
    <property type="protein sequence ID" value="VDM56637.1"/>
    <property type="molecule type" value="Genomic_DNA"/>
</dbReference>
<dbReference type="STRING" id="334426.A0A0R3PKE0"/>
<dbReference type="WBParaSite" id="ACOC_0000505101-mRNA-1">
    <property type="protein sequence ID" value="ACOC_0000505101-mRNA-1"/>
    <property type="gene ID" value="ACOC_0000505101"/>
</dbReference>
<reference evidence="7" key="1">
    <citation type="submission" date="2017-02" db="UniProtKB">
        <authorList>
            <consortium name="WormBaseParasite"/>
        </authorList>
    </citation>
    <scope>IDENTIFICATION</scope>
</reference>
<dbReference type="InterPro" id="IPR001534">
    <property type="entry name" value="Transthyretin-like"/>
</dbReference>
<dbReference type="Proteomes" id="UP000267027">
    <property type="component" value="Unassembled WGS sequence"/>
</dbReference>
<dbReference type="AlphaFoldDB" id="A0A0R3PKE0"/>
<dbReference type="OrthoDB" id="5800079at2759"/>
<evidence type="ECO:0000313" key="7">
    <source>
        <dbReference type="WBParaSite" id="ACOC_0000505101-mRNA-1"/>
    </source>
</evidence>
<evidence type="ECO:0000256" key="1">
    <source>
        <dbReference type="ARBA" id="ARBA00004613"/>
    </source>
</evidence>
<reference evidence="5 6" key="2">
    <citation type="submission" date="2018-11" db="EMBL/GenBank/DDBJ databases">
        <authorList>
            <consortium name="Pathogen Informatics"/>
        </authorList>
    </citation>
    <scope>NUCLEOTIDE SEQUENCE [LARGE SCALE GENOMIC DNA]</scope>
    <source>
        <strain evidence="5 6">Costa Rica</strain>
    </source>
</reference>
<keyword evidence="6" id="KW-1185">Reference proteome</keyword>
<name>A0A0R3PKE0_ANGCS</name>
<evidence type="ECO:0000313" key="5">
    <source>
        <dbReference type="EMBL" id="VDM56637.1"/>
    </source>
</evidence>
<proteinExistence type="inferred from homology"/>
<comment type="similarity">
    <text evidence="2">Belongs to the nematode transthyretin-like family.</text>
</comment>
<evidence type="ECO:0000256" key="4">
    <source>
        <dbReference type="ARBA" id="ARBA00022729"/>
    </source>
</evidence>
<evidence type="ECO:0000256" key="2">
    <source>
        <dbReference type="ARBA" id="ARBA00010112"/>
    </source>
</evidence>
<dbReference type="GO" id="GO:0005576">
    <property type="term" value="C:extracellular region"/>
    <property type="evidence" value="ECO:0007669"/>
    <property type="project" value="UniProtKB-SubCell"/>
</dbReference>
<keyword evidence="4" id="KW-0732">Signal</keyword>
<organism evidence="7">
    <name type="scientific">Angiostrongylus costaricensis</name>
    <name type="common">Nematode worm</name>
    <dbReference type="NCBI Taxonomy" id="334426"/>
    <lineage>
        <taxon>Eukaryota</taxon>
        <taxon>Metazoa</taxon>
        <taxon>Ecdysozoa</taxon>
        <taxon>Nematoda</taxon>
        <taxon>Chromadorea</taxon>
        <taxon>Rhabditida</taxon>
        <taxon>Rhabditina</taxon>
        <taxon>Rhabditomorpha</taxon>
        <taxon>Strongyloidea</taxon>
        <taxon>Metastrongylidae</taxon>
        <taxon>Angiostrongylus</taxon>
    </lineage>
</organism>
<accession>A0A0R3PKE0</accession>
<dbReference type="PANTHER" id="PTHR21700">
    <property type="entry name" value="TRANSTHYRETIN-LIKE FAMILY PROTEIN-RELATED"/>
    <property type="match status" value="1"/>
</dbReference>
<dbReference type="PANTHER" id="PTHR21700:SF23">
    <property type="entry name" value="TRANSTHYRETIN-LIKE FAMILY PROTEIN"/>
    <property type="match status" value="1"/>
</dbReference>
<gene>
    <name evidence="5" type="ORF">ACOC_LOCUS5052</name>
</gene>
<keyword evidence="3" id="KW-0964">Secreted</keyword>
<comment type="subcellular location">
    <subcellularLocation>
        <location evidence="1">Secreted</location>
    </subcellularLocation>
</comment>
<dbReference type="InterPro" id="IPR038479">
    <property type="entry name" value="Transthyretin-like_sf"/>
</dbReference>
<sequence length="164" mass="18116">MNGKSENMRIGNNSFSYGGERSYYVRGRLLCGIHSQAARIILWENRGGQPYIYEETMTDMTGYFRTKAELHGVGGGGGGGIGGWNGFSNGDIMLTINHNCYGQRQISIDLPPSYWNQGISVMRTFDLGTINLEGIFSGEEANRFPGVPRERFGRSGEMILCPSN</sequence>
<evidence type="ECO:0000256" key="3">
    <source>
        <dbReference type="ARBA" id="ARBA00022525"/>
    </source>
</evidence>
<evidence type="ECO:0000313" key="6">
    <source>
        <dbReference type="Proteomes" id="UP000267027"/>
    </source>
</evidence>
<dbReference type="Gene3D" id="2.60.40.3330">
    <property type="match status" value="1"/>
</dbReference>
<protein>
    <submittedName>
        <fullName evidence="7">Transthyretin-like family protein</fullName>
    </submittedName>
</protein>